<dbReference type="AlphaFoldDB" id="A0A9N9BYE3"/>
<evidence type="ECO:0000259" key="1">
    <source>
        <dbReference type="Pfam" id="PF01467"/>
    </source>
</evidence>
<dbReference type="GO" id="GO:0004140">
    <property type="term" value="F:dephospho-CoA kinase activity"/>
    <property type="evidence" value="ECO:0007669"/>
    <property type="project" value="TreeGrafter"/>
</dbReference>
<feature type="domain" description="Cytidyltransferase-like" evidence="1">
    <location>
        <begin position="181"/>
        <end position="329"/>
    </location>
</feature>
<dbReference type="PANTHER" id="PTHR10695">
    <property type="entry name" value="DEPHOSPHO-COA KINASE-RELATED"/>
    <property type="match status" value="1"/>
</dbReference>
<dbReference type="EMBL" id="CAJVPS010003179">
    <property type="protein sequence ID" value="CAG8584226.1"/>
    <property type="molecule type" value="Genomic_DNA"/>
</dbReference>
<dbReference type="OrthoDB" id="330671at2759"/>
<protein>
    <submittedName>
        <fullName evidence="2">8755_t:CDS:1</fullName>
    </submittedName>
</protein>
<keyword evidence="3" id="KW-1185">Reference proteome</keyword>
<dbReference type="NCBIfam" id="NF001985">
    <property type="entry name" value="PRK00777.1"/>
    <property type="match status" value="1"/>
</dbReference>
<dbReference type="SUPFAM" id="SSF52374">
    <property type="entry name" value="Nucleotidylyl transferase"/>
    <property type="match status" value="1"/>
</dbReference>
<dbReference type="FunFam" id="3.40.50.620:FF:000089">
    <property type="entry name" value="Bifunctional coenzyme A synthase"/>
    <property type="match status" value="1"/>
</dbReference>
<gene>
    <name evidence="2" type="ORF">ALEPTO_LOCUS7408</name>
</gene>
<evidence type="ECO:0000313" key="3">
    <source>
        <dbReference type="Proteomes" id="UP000789508"/>
    </source>
</evidence>
<dbReference type="Proteomes" id="UP000789508">
    <property type="component" value="Unassembled WGS sequence"/>
</dbReference>
<reference evidence="2" key="1">
    <citation type="submission" date="2021-06" db="EMBL/GenBank/DDBJ databases">
        <authorList>
            <person name="Kallberg Y."/>
            <person name="Tangrot J."/>
            <person name="Rosling A."/>
        </authorList>
    </citation>
    <scope>NUCLEOTIDE SEQUENCE</scope>
    <source>
        <strain evidence="2">FL130A</strain>
    </source>
</reference>
<dbReference type="InterPro" id="IPR004821">
    <property type="entry name" value="Cyt_trans-like"/>
</dbReference>
<dbReference type="PANTHER" id="PTHR10695:SF46">
    <property type="entry name" value="BIFUNCTIONAL COENZYME A SYNTHASE-RELATED"/>
    <property type="match status" value="1"/>
</dbReference>
<dbReference type="GO" id="GO:0015937">
    <property type="term" value="P:coenzyme A biosynthetic process"/>
    <property type="evidence" value="ECO:0007669"/>
    <property type="project" value="TreeGrafter"/>
</dbReference>
<sequence length="344" mass="39267">MSSTSPPYKRALLHVSLDAFSSFNEYYQELVSLAVGRVSEALTIYVFSPDIQRYKDVPFMCWKEVHDVLSLIYVSATKAAHDNFFPLLDVDVVFEEWCGYPIELSDDEQFEVIFGEREDCYNLQKFNENRKNSNLSELPIQLLTSRSQSDSLTTSHDNTSIAGNSLQSSIMKKTRFNHVAVGGTFDHLHAGHKILLHMSVWITNKRLVCGVTAENMLQNKKYKEFLEPIDTRISKVLKFLRKLRSEAFIQYQVVPIYDIYGPTATDPDIEAIVVSKETMAGANSINEERKKRSFKKLDLAVIEVISSTNPSLGEVELKNLKLSSTYIREYLYKKQTTVKSSTNL</sequence>
<organism evidence="2 3">
    <name type="scientific">Ambispora leptoticha</name>
    <dbReference type="NCBI Taxonomy" id="144679"/>
    <lineage>
        <taxon>Eukaryota</taxon>
        <taxon>Fungi</taxon>
        <taxon>Fungi incertae sedis</taxon>
        <taxon>Mucoromycota</taxon>
        <taxon>Glomeromycotina</taxon>
        <taxon>Glomeromycetes</taxon>
        <taxon>Archaeosporales</taxon>
        <taxon>Ambisporaceae</taxon>
        <taxon>Ambispora</taxon>
    </lineage>
</organism>
<evidence type="ECO:0000313" key="2">
    <source>
        <dbReference type="EMBL" id="CAG8584226.1"/>
    </source>
</evidence>
<dbReference type="Pfam" id="PF01467">
    <property type="entry name" value="CTP_transf_like"/>
    <property type="match status" value="1"/>
</dbReference>
<accession>A0A9N9BYE3</accession>
<proteinExistence type="predicted"/>
<dbReference type="InterPro" id="IPR014729">
    <property type="entry name" value="Rossmann-like_a/b/a_fold"/>
</dbReference>
<name>A0A9N9BYE3_9GLOM</name>
<comment type="caution">
    <text evidence="2">The sequence shown here is derived from an EMBL/GenBank/DDBJ whole genome shotgun (WGS) entry which is preliminary data.</text>
</comment>
<dbReference type="CDD" id="cd02164">
    <property type="entry name" value="PPAT_CoAS"/>
    <property type="match status" value="1"/>
</dbReference>
<dbReference type="Gene3D" id="3.40.50.620">
    <property type="entry name" value="HUPs"/>
    <property type="match status" value="1"/>
</dbReference>